<feature type="region of interest" description="Disordered" evidence="9">
    <location>
        <begin position="133"/>
        <end position="156"/>
    </location>
</feature>
<dbReference type="GO" id="GO:0000381">
    <property type="term" value="P:regulation of alternative mRNA splicing, via spliceosome"/>
    <property type="evidence" value="ECO:0007669"/>
    <property type="project" value="InterPro"/>
</dbReference>
<dbReference type="PROSITE" id="PS50102">
    <property type="entry name" value="RRM"/>
    <property type="match status" value="1"/>
</dbReference>
<feature type="compositionally biased region" description="Low complexity" evidence="9">
    <location>
        <begin position="107"/>
        <end position="116"/>
    </location>
</feature>
<keyword evidence="12" id="KW-1185">Reference proteome</keyword>
<dbReference type="GO" id="GO:0005737">
    <property type="term" value="C:cytoplasm"/>
    <property type="evidence" value="ECO:0007669"/>
    <property type="project" value="UniProtKB-SubCell"/>
</dbReference>
<accession>A0A9P0K6U4</accession>
<evidence type="ECO:0000256" key="4">
    <source>
        <dbReference type="ARBA" id="ARBA00022664"/>
    </source>
</evidence>
<dbReference type="InterPro" id="IPR035979">
    <property type="entry name" value="RBD_domain_sf"/>
</dbReference>
<keyword evidence="4" id="KW-0507">mRNA processing</keyword>
<evidence type="ECO:0000256" key="2">
    <source>
        <dbReference type="ARBA" id="ARBA00004496"/>
    </source>
</evidence>
<comment type="caution">
    <text evidence="11">The sequence shown here is derived from an EMBL/GenBank/DDBJ whole genome shotgun (WGS) entry which is preliminary data.</text>
</comment>
<dbReference type="InterPro" id="IPR047131">
    <property type="entry name" value="RBFOX1-like"/>
</dbReference>
<dbReference type="EMBL" id="CAKOFQ010006734">
    <property type="protein sequence ID" value="CAH1966588.1"/>
    <property type="molecule type" value="Genomic_DNA"/>
</dbReference>
<keyword evidence="7" id="KW-0539">Nucleus</keyword>
<evidence type="ECO:0000256" key="8">
    <source>
        <dbReference type="PROSITE-ProRule" id="PRU00176"/>
    </source>
</evidence>
<dbReference type="FunFam" id="3.30.70.330:FF:000375">
    <property type="entry name" value="RNA binding fox-1 homolog 1"/>
    <property type="match status" value="1"/>
</dbReference>
<dbReference type="OrthoDB" id="5382468at2759"/>
<dbReference type="SMART" id="SM00360">
    <property type="entry name" value="RRM"/>
    <property type="match status" value="1"/>
</dbReference>
<dbReference type="GO" id="GO:0007399">
    <property type="term" value="P:nervous system development"/>
    <property type="evidence" value="ECO:0007669"/>
    <property type="project" value="InterPro"/>
</dbReference>
<evidence type="ECO:0000256" key="3">
    <source>
        <dbReference type="ARBA" id="ARBA00022490"/>
    </source>
</evidence>
<dbReference type="AlphaFoldDB" id="A0A9P0K6U4"/>
<feature type="compositionally biased region" description="Pro residues" evidence="9">
    <location>
        <begin position="64"/>
        <end position="92"/>
    </location>
</feature>
<evidence type="ECO:0000313" key="12">
    <source>
        <dbReference type="Proteomes" id="UP001152888"/>
    </source>
</evidence>
<dbReference type="Pfam" id="PF00076">
    <property type="entry name" value="RRM_1"/>
    <property type="match status" value="1"/>
</dbReference>
<dbReference type="GO" id="GO:0008380">
    <property type="term" value="P:RNA splicing"/>
    <property type="evidence" value="ECO:0007669"/>
    <property type="project" value="UniProtKB-KW"/>
</dbReference>
<comment type="subcellular location">
    <subcellularLocation>
        <location evidence="2">Cytoplasm</location>
    </subcellularLocation>
    <subcellularLocation>
        <location evidence="1">Nucleus</location>
    </subcellularLocation>
</comment>
<dbReference type="GO" id="GO:0006397">
    <property type="term" value="P:mRNA processing"/>
    <property type="evidence" value="ECO:0007669"/>
    <property type="project" value="UniProtKB-KW"/>
</dbReference>
<dbReference type="Gene3D" id="3.30.70.330">
    <property type="match status" value="1"/>
</dbReference>
<dbReference type="GO" id="GO:0005634">
    <property type="term" value="C:nucleus"/>
    <property type="evidence" value="ECO:0007669"/>
    <property type="project" value="UniProtKB-SubCell"/>
</dbReference>
<feature type="region of interest" description="Disordered" evidence="9">
    <location>
        <begin position="17"/>
        <end position="116"/>
    </location>
</feature>
<evidence type="ECO:0000313" key="11">
    <source>
        <dbReference type="EMBL" id="CAH1966588.1"/>
    </source>
</evidence>
<dbReference type="InterPro" id="IPR012677">
    <property type="entry name" value="Nucleotide-bd_a/b_plait_sf"/>
</dbReference>
<feature type="compositionally biased region" description="Polar residues" evidence="9">
    <location>
        <begin position="139"/>
        <end position="156"/>
    </location>
</feature>
<evidence type="ECO:0000256" key="7">
    <source>
        <dbReference type="ARBA" id="ARBA00023242"/>
    </source>
</evidence>
<dbReference type="Proteomes" id="UP001152888">
    <property type="component" value="Unassembled WGS sequence"/>
</dbReference>
<evidence type="ECO:0000256" key="1">
    <source>
        <dbReference type="ARBA" id="ARBA00004123"/>
    </source>
</evidence>
<dbReference type="InterPro" id="IPR000504">
    <property type="entry name" value="RRM_dom"/>
</dbReference>
<gene>
    <name evidence="11" type="ORF">ACAOBT_LOCUS6914</name>
</gene>
<dbReference type="InterPro" id="IPR034237">
    <property type="entry name" value="FOX1_RRM"/>
</dbReference>
<dbReference type="PANTHER" id="PTHR15597:SF22">
    <property type="entry name" value="RNA-BINDING FOX PROTEIN 1, ISOFORM H"/>
    <property type="match status" value="1"/>
</dbReference>
<keyword evidence="6" id="KW-0508">mRNA splicing</keyword>
<dbReference type="CDD" id="cd12407">
    <property type="entry name" value="RRM_FOX1_like"/>
    <property type="match status" value="1"/>
</dbReference>
<dbReference type="SUPFAM" id="SSF54928">
    <property type="entry name" value="RNA-binding domain, RBD"/>
    <property type="match status" value="1"/>
</dbReference>
<dbReference type="PANTHER" id="PTHR15597">
    <property type="entry name" value="ATAXIN 2-BINDING PROTEIN 1-RELATED"/>
    <property type="match status" value="1"/>
</dbReference>
<reference evidence="11" key="1">
    <citation type="submission" date="2022-03" db="EMBL/GenBank/DDBJ databases">
        <authorList>
            <person name="Sayadi A."/>
        </authorList>
    </citation>
    <scope>NUCLEOTIDE SEQUENCE</scope>
</reference>
<feature type="compositionally biased region" description="Low complexity" evidence="9">
    <location>
        <begin position="17"/>
        <end position="33"/>
    </location>
</feature>
<sequence>MYYPHMVQTGMTTGGPFSAAAAAAAPATATPTAPQFPPPAQNGTDAALAKVGAQSAGGDDIKPPQLPLLPPPTGAAPGTGPPPYTPPPPQPPAQNGHAEQQGGQQGQGQQQQGQQQQVPCSVAQQVQQQYKCEGGENENGPTNAVSQGVPSEGTTDVSSLAAAAQAAAELAKNQPKRLHVSNIPFRFRDPDLRAMFGQFGPILDVEIIFNERGSKGFGFVTFANSADAERARDRLHGTVVEGRKIEVNNATARVQTKKPPTLTTDFPVPVLQWPDAAALRAGVAAIQRGRAARAAYPAAAAAAAAAAFARHPTPLTAAGALHGYAPATAAAMLNAPLVDGAGVYYDPFLAAHAAAADPTYSSRLQAAAACAAGAGVGSTSASAAAAAAAAAMLKSSTVPPPLSTAQQASYHAAAATYTASMAAARYNAAAVAQQQQQQQQPTAAAAPTAGATAAAQYAVAAGYGREYAAAAAAAAATDPYLGHGIGPMAGYGAVAYRSGYNRFTPY</sequence>
<evidence type="ECO:0000256" key="6">
    <source>
        <dbReference type="ARBA" id="ARBA00023187"/>
    </source>
</evidence>
<evidence type="ECO:0000256" key="9">
    <source>
        <dbReference type="SAM" id="MobiDB-lite"/>
    </source>
</evidence>
<keyword evidence="3" id="KW-0963">Cytoplasm</keyword>
<feature type="domain" description="RRM" evidence="10">
    <location>
        <begin position="176"/>
        <end position="252"/>
    </location>
</feature>
<keyword evidence="5 8" id="KW-0694">RNA-binding</keyword>
<organism evidence="11 12">
    <name type="scientific">Acanthoscelides obtectus</name>
    <name type="common">Bean weevil</name>
    <name type="synonym">Bruchus obtectus</name>
    <dbReference type="NCBI Taxonomy" id="200917"/>
    <lineage>
        <taxon>Eukaryota</taxon>
        <taxon>Metazoa</taxon>
        <taxon>Ecdysozoa</taxon>
        <taxon>Arthropoda</taxon>
        <taxon>Hexapoda</taxon>
        <taxon>Insecta</taxon>
        <taxon>Pterygota</taxon>
        <taxon>Neoptera</taxon>
        <taxon>Endopterygota</taxon>
        <taxon>Coleoptera</taxon>
        <taxon>Polyphaga</taxon>
        <taxon>Cucujiformia</taxon>
        <taxon>Chrysomeloidea</taxon>
        <taxon>Chrysomelidae</taxon>
        <taxon>Bruchinae</taxon>
        <taxon>Bruchini</taxon>
        <taxon>Acanthoscelides</taxon>
    </lineage>
</organism>
<evidence type="ECO:0000256" key="5">
    <source>
        <dbReference type="ARBA" id="ARBA00022884"/>
    </source>
</evidence>
<evidence type="ECO:0000259" key="10">
    <source>
        <dbReference type="PROSITE" id="PS50102"/>
    </source>
</evidence>
<name>A0A9P0K6U4_ACAOB</name>
<proteinExistence type="predicted"/>
<dbReference type="GO" id="GO:0003729">
    <property type="term" value="F:mRNA binding"/>
    <property type="evidence" value="ECO:0007669"/>
    <property type="project" value="TreeGrafter"/>
</dbReference>
<protein>
    <recommendedName>
        <fullName evidence="10">RRM domain-containing protein</fullName>
    </recommendedName>
</protein>